<evidence type="ECO:0000256" key="2">
    <source>
        <dbReference type="SAM" id="MobiDB-lite"/>
    </source>
</evidence>
<accession>A0AAN9FSL2</accession>
<dbReference type="Proteomes" id="UP001372338">
    <property type="component" value="Unassembled WGS sequence"/>
</dbReference>
<feature type="compositionally biased region" description="Polar residues" evidence="2">
    <location>
        <begin position="107"/>
        <end position="128"/>
    </location>
</feature>
<feature type="compositionally biased region" description="Polar residues" evidence="2">
    <location>
        <begin position="341"/>
        <end position="352"/>
    </location>
</feature>
<evidence type="ECO:0000313" key="3">
    <source>
        <dbReference type="EMBL" id="KAK7277248.1"/>
    </source>
</evidence>
<feature type="coiled-coil region" evidence="1">
    <location>
        <begin position="40"/>
        <end position="74"/>
    </location>
</feature>
<dbReference type="EMBL" id="JAYWIO010000003">
    <property type="protein sequence ID" value="KAK7277248.1"/>
    <property type="molecule type" value="Genomic_DNA"/>
</dbReference>
<feature type="region of interest" description="Disordered" evidence="2">
    <location>
        <begin position="101"/>
        <end position="176"/>
    </location>
</feature>
<gene>
    <name evidence="3" type="ORF">RIF29_18399</name>
</gene>
<comment type="caution">
    <text evidence="3">The sequence shown here is derived from an EMBL/GenBank/DDBJ whole genome shotgun (WGS) entry which is preliminary data.</text>
</comment>
<feature type="compositionally biased region" description="Basic residues" evidence="2">
    <location>
        <begin position="167"/>
        <end position="176"/>
    </location>
</feature>
<reference evidence="3 4" key="1">
    <citation type="submission" date="2024-01" db="EMBL/GenBank/DDBJ databases">
        <title>The genomes of 5 underutilized Papilionoideae crops provide insights into root nodulation and disease resistanc.</title>
        <authorList>
            <person name="Yuan L."/>
        </authorList>
    </citation>
    <scope>NUCLEOTIDE SEQUENCE [LARGE SCALE GENOMIC DNA]</scope>
    <source>
        <strain evidence="3">ZHUSHIDOU_FW_LH</strain>
        <tissue evidence="3">Leaf</tissue>
    </source>
</reference>
<feature type="region of interest" description="Disordered" evidence="2">
    <location>
        <begin position="275"/>
        <end position="389"/>
    </location>
</feature>
<name>A0AAN9FSL2_CROPI</name>
<proteinExistence type="predicted"/>
<dbReference type="AlphaFoldDB" id="A0AAN9FSL2"/>
<feature type="region of interest" description="Disordered" evidence="2">
    <location>
        <begin position="1"/>
        <end position="20"/>
    </location>
</feature>
<feature type="compositionally biased region" description="Basic and acidic residues" evidence="2">
    <location>
        <begin position="138"/>
        <end position="150"/>
    </location>
</feature>
<keyword evidence="1" id="KW-0175">Coiled coil</keyword>
<evidence type="ECO:0000256" key="1">
    <source>
        <dbReference type="SAM" id="Coils"/>
    </source>
</evidence>
<dbReference type="PANTHER" id="PTHR33701:SF3">
    <property type="entry name" value="TRANSCRIPTIONAL REGULATOR ATRX"/>
    <property type="match status" value="1"/>
</dbReference>
<dbReference type="PANTHER" id="PTHR33701">
    <property type="entry name" value="TRANSMEMBRANE PROTEIN"/>
    <property type="match status" value="1"/>
</dbReference>
<organism evidence="3 4">
    <name type="scientific">Crotalaria pallida</name>
    <name type="common">Smooth rattlebox</name>
    <name type="synonym">Crotalaria striata</name>
    <dbReference type="NCBI Taxonomy" id="3830"/>
    <lineage>
        <taxon>Eukaryota</taxon>
        <taxon>Viridiplantae</taxon>
        <taxon>Streptophyta</taxon>
        <taxon>Embryophyta</taxon>
        <taxon>Tracheophyta</taxon>
        <taxon>Spermatophyta</taxon>
        <taxon>Magnoliopsida</taxon>
        <taxon>eudicotyledons</taxon>
        <taxon>Gunneridae</taxon>
        <taxon>Pentapetalae</taxon>
        <taxon>rosids</taxon>
        <taxon>fabids</taxon>
        <taxon>Fabales</taxon>
        <taxon>Fabaceae</taxon>
        <taxon>Papilionoideae</taxon>
        <taxon>50 kb inversion clade</taxon>
        <taxon>genistoids sensu lato</taxon>
        <taxon>core genistoids</taxon>
        <taxon>Crotalarieae</taxon>
        <taxon>Crotalaria</taxon>
    </lineage>
</organism>
<keyword evidence="4" id="KW-1185">Reference proteome</keyword>
<protein>
    <submittedName>
        <fullName evidence="3">Uncharacterized protein</fullName>
    </submittedName>
</protein>
<evidence type="ECO:0000313" key="4">
    <source>
        <dbReference type="Proteomes" id="UP001372338"/>
    </source>
</evidence>
<sequence length="703" mass="77186">MVIQNSVLDPRDQRTSSMEDSTAMTVEFLRARLLSERSVSRSSRQRADELAKKVMELEDQLRVVTLQRKMAEKATVDVLAILESQGISDVSEEFDFGSDLETPCDSGVSNDSASAKCGETSNVDSSSPAPGRSLSWKGRLDSSRSLEKYKTSNVRRRSSFSSISSSPKHRLGKSCRRLKHRETRSVVEDSRGEPVNLDCEGNKAVPFPEGFSNGSNDGPNILRRECQIQEQDESVLKLANKNHGVGGERESNMETALEHQARLIDQYEAMEKAQREWEEKFRENNSSTPESCDLGNHSDVTEERDESKSRSPWSARVAASSSQDDESKPFDNMPKLLYDTGDNNQQGKTVGTSGVHGQENSPSLLKGNQEEGHKNCLAQPPHQHHDSPCRLDSPDLKPTNSFPTDVYGALPLKVGVSNKNSLYELVSHEQTHEINGVLESLKQAKLSLQRKISKLPLVEGGYTGKAIQTSPLVSKSEERFGIPVGFSGLFRLPTDLSDEATARFSFRDSTSGFSSNGTGISRISDDHFGSRPYFGTMLTSSSDDRSLATGYLGTGSRFDTNRAPSYFTDESSARFSFPDSTSGFSPNVYPGRGIPRISSGLSGANPYSGTMSSSSADNQYLSTRNVETGTRFDTERAPSAPFFERGLVSSGQYLNPPTFPISSYYQNAAPPVSFDEGLSRPHSSSTFGVPPAYHFPFHGDHTK</sequence>
<feature type="compositionally biased region" description="Basic and acidic residues" evidence="2">
    <location>
        <begin position="299"/>
        <end position="309"/>
    </location>
</feature>